<evidence type="ECO:0000313" key="2">
    <source>
        <dbReference type="EMBL" id="MBC8588936.1"/>
    </source>
</evidence>
<dbReference type="EMBL" id="JACRTG010000029">
    <property type="protein sequence ID" value="MBC8588936.1"/>
    <property type="molecule type" value="Genomic_DNA"/>
</dbReference>
<dbReference type="Gene3D" id="3.40.50.11440">
    <property type="match status" value="1"/>
</dbReference>
<protein>
    <submittedName>
        <fullName evidence="2">DUF2088 domain-containing protein</fullName>
    </submittedName>
</protein>
<gene>
    <name evidence="2" type="ORF">H8707_11995</name>
</gene>
<sequence>MFIDFPKSDFVLKGLEDIVIPPMVKIRQKFDSSCIEDIRGHLISNMNETITDKEWYRDKRICITGGSRGISNIDLITKTVVDQLKEWGAKPFIIPAMGSHAGGTAEGQKEMLATFNIIEESMGAEILSSMDVVQYSSLEDGTPLYIDKYAYNSDGIVIINKVKPHTNFHGKHESGLAKMMAIGLGKHVGSAMFHMKGFPTFAERIPQVCEEFLKCFKNVFAVGIVENAYDKICKLEVVPRENILEKDAELLQIAKKNMAHFKYPHMDVIVIDEMGKNVSGTGFDPNIISHEVLDYQQLFVRGLTEDTRHNACGIGFVDISTQRMLNDIDWDSTWTNIANSTVLYSGRIPMYANSDKEALLIAIRSCNNIDFNKAKIVRIKNTLHMDEIEVSLAYWEEIKDYEGIERIGEFREIQFDAEGYIIE</sequence>
<comment type="caution">
    <text evidence="2">The sequence shown here is derived from an EMBL/GenBank/DDBJ whole genome shotgun (WGS) entry which is preliminary data.</text>
</comment>
<name>A0A926EWL7_9FIRM</name>
<feature type="domain" description="LarA-like N-terminal" evidence="1">
    <location>
        <begin position="72"/>
        <end position="187"/>
    </location>
</feature>
<proteinExistence type="predicted"/>
<dbReference type="RefSeq" id="WP_262430394.1">
    <property type="nucleotide sequence ID" value="NZ_JACRTG010000029.1"/>
</dbReference>
<keyword evidence="3" id="KW-1185">Reference proteome</keyword>
<dbReference type="InterPro" id="IPR018657">
    <property type="entry name" value="LarA-like_N"/>
</dbReference>
<dbReference type="Proteomes" id="UP000601171">
    <property type="component" value="Unassembled WGS sequence"/>
</dbReference>
<evidence type="ECO:0000313" key="3">
    <source>
        <dbReference type="Proteomes" id="UP000601171"/>
    </source>
</evidence>
<organism evidence="2 3">
    <name type="scientific">Paratissierella segnis</name>
    <dbReference type="NCBI Taxonomy" id="2763679"/>
    <lineage>
        <taxon>Bacteria</taxon>
        <taxon>Bacillati</taxon>
        <taxon>Bacillota</taxon>
        <taxon>Tissierellia</taxon>
        <taxon>Tissierellales</taxon>
        <taxon>Tissierellaceae</taxon>
        <taxon>Paratissierella</taxon>
    </lineage>
</organism>
<evidence type="ECO:0000259" key="1">
    <source>
        <dbReference type="Pfam" id="PF09861"/>
    </source>
</evidence>
<reference evidence="2" key="1">
    <citation type="submission" date="2020-08" db="EMBL/GenBank/DDBJ databases">
        <title>Genome public.</title>
        <authorList>
            <person name="Liu C."/>
            <person name="Sun Q."/>
        </authorList>
    </citation>
    <scope>NUCLEOTIDE SEQUENCE</scope>
    <source>
        <strain evidence="2">BX21</strain>
    </source>
</reference>
<accession>A0A926EWL7</accession>
<dbReference type="AlphaFoldDB" id="A0A926EWL7"/>
<dbReference type="Pfam" id="PF09861">
    <property type="entry name" value="Lar_N"/>
    <property type="match status" value="1"/>
</dbReference>
<dbReference type="GO" id="GO:0050043">
    <property type="term" value="F:lactate racemase activity"/>
    <property type="evidence" value="ECO:0007669"/>
    <property type="project" value="InterPro"/>
</dbReference>